<evidence type="ECO:0000256" key="2">
    <source>
        <dbReference type="SAM" id="Phobius"/>
    </source>
</evidence>
<dbReference type="InterPro" id="IPR041113">
    <property type="entry name" value="Heliorhodopsin"/>
</dbReference>
<dbReference type="OrthoDB" id="2129259at2759"/>
<dbReference type="Pfam" id="PF18761">
    <property type="entry name" value="Heliorhodopsin"/>
    <property type="match status" value="1"/>
</dbReference>
<keyword evidence="2" id="KW-0812">Transmembrane</keyword>
<feature type="transmembrane region" description="Helical" evidence="2">
    <location>
        <begin position="130"/>
        <end position="150"/>
    </location>
</feature>
<keyword evidence="2" id="KW-0472">Membrane</keyword>
<accession>A0A9K3P7H2</accession>
<dbReference type="EMBL" id="JAGRRH010000019">
    <property type="protein sequence ID" value="KAG7350079.1"/>
    <property type="molecule type" value="Genomic_DNA"/>
</dbReference>
<feature type="region of interest" description="Disordered" evidence="1">
    <location>
        <begin position="1"/>
        <end position="48"/>
    </location>
</feature>
<feature type="transmembrane region" description="Helical" evidence="2">
    <location>
        <begin position="263"/>
        <end position="282"/>
    </location>
</feature>
<evidence type="ECO:0000313" key="4">
    <source>
        <dbReference type="EMBL" id="KAG7350079.1"/>
    </source>
</evidence>
<keyword evidence="5" id="KW-1185">Reference proteome</keyword>
<feature type="transmembrane region" description="Helical" evidence="2">
    <location>
        <begin position="194"/>
        <end position="212"/>
    </location>
</feature>
<dbReference type="NCBIfam" id="NF038020">
    <property type="entry name" value="HeR"/>
    <property type="match status" value="1"/>
</dbReference>
<gene>
    <name evidence="4" type="ORF">IV203_012676</name>
    <name evidence="3" type="ORF">IV203_014263</name>
</gene>
<comment type="caution">
    <text evidence="3">The sequence shown here is derived from an EMBL/GenBank/DDBJ whole genome shotgun (WGS) entry which is preliminary data.</text>
</comment>
<dbReference type="AlphaFoldDB" id="A0A9K3P7H2"/>
<reference evidence="3" key="1">
    <citation type="journal article" date="2021" name="Sci. Rep.">
        <title>Diploid genomic architecture of Nitzschia inconspicua, an elite biomass production diatom.</title>
        <authorList>
            <person name="Oliver A."/>
            <person name="Podell S."/>
            <person name="Pinowska A."/>
            <person name="Traller J.C."/>
            <person name="Smith S.R."/>
            <person name="McClure R."/>
            <person name="Beliaev A."/>
            <person name="Bohutskyi P."/>
            <person name="Hill E.A."/>
            <person name="Rabines A."/>
            <person name="Zheng H."/>
            <person name="Allen L.Z."/>
            <person name="Kuo A."/>
            <person name="Grigoriev I.V."/>
            <person name="Allen A.E."/>
            <person name="Hazlebeck D."/>
            <person name="Allen E.E."/>
        </authorList>
    </citation>
    <scope>NUCLEOTIDE SEQUENCE</scope>
    <source>
        <strain evidence="3">Hildebrandi</strain>
    </source>
</reference>
<feature type="transmembrane region" description="Helical" evidence="2">
    <location>
        <begin position="232"/>
        <end position="251"/>
    </location>
</feature>
<dbReference type="Proteomes" id="UP000693970">
    <property type="component" value="Unassembled WGS sequence"/>
</dbReference>
<feature type="transmembrane region" description="Helical" evidence="2">
    <location>
        <begin position="68"/>
        <end position="90"/>
    </location>
</feature>
<evidence type="ECO:0000313" key="5">
    <source>
        <dbReference type="Proteomes" id="UP000693970"/>
    </source>
</evidence>
<dbReference type="EMBL" id="JAGRRH010000104">
    <property type="protein sequence ID" value="KAG7336852.1"/>
    <property type="molecule type" value="Genomic_DNA"/>
</dbReference>
<evidence type="ECO:0000256" key="1">
    <source>
        <dbReference type="SAM" id="MobiDB-lite"/>
    </source>
</evidence>
<keyword evidence="2" id="KW-1133">Transmembrane helix</keyword>
<evidence type="ECO:0000313" key="3">
    <source>
        <dbReference type="EMBL" id="KAG7336852.1"/>
    </source>
</evidence>
<reference evidence="3" key="2">
    <citation type="submission" date="2021-04" db="EMBL/GenBank/DDBJ databases">
        <authorList>
            <person name="Podell S."/>
        </authorList>
    </citation>
    <scope>NUCLEOTIDE SEQUENCE</scope>
    <source>
        <strain evidence="3">Hildebrandi</strain>
    </source>
</reference>
<name>A0A9K3P7H2_9STRA</name>
<sequence>MPLTRPEIRLSQAGSTDETAEESYGAAKKMISPSGYEKKTRGLADDSGPLKNPEEYNAIQNLNEIPMWLAPCNFVAAVFQIMQAVFIFVFSVRVDLKWCIYTFYPNPENDVYETDIYAVPDPERVACYTITWFAGAVILMSGINHLCAVLPCFREKYEYFIERHQNPQRWIEFCFSCSLLRVHIAQIAGVTDVYTLVLSFFLTQSMILFGLLHERMNAKNRADGYVQDYSAFWMSCVMHLASWAVIFAYFIEGIARVDNALALGLVLTLFFLELTFPIIFVLQWCKIGRFEDFLVGEFVFCLLSFTTKTFIAWTTLIGANAYARKG</sequence>
<organism evidence="3 5">
    <name type="scientific">Nitzschia inconspicua</name>
    <dbReference type="NCBI Taxonomy" id="303405"/>
    <lineage>
        <taxon>Eukaryota</taxon>
        <taxon>Sar</taxon>
        <taxon>Stramenopiles</taxon>
        <taxon>Ochrophyta</taxon>
        <taxon>Bacillariophyta</taxon>
        <taxon>Bacillariophyceae</taxon>
        <taxon>Bacillariophycidae</taxon>
        <taxon>Bacillariales</taxon>
        <taxon>Bacillariaceae</taxon>
        <taxon>Nitzschia</taxon>
    </lineage>
</organism>
<feature type="transmembrane region" description="Helical" evidence="2">
    <location>
        <begin position="294"/>
        <end position="323"/>
    </location>
</feature>
<proteinExistence type="predicted"/>
<protein>
    <submittedName>
        <fullName evidence="3">Uncharacterized protein</fullName>
    </submittedName>
</protein>